<comment type="caution">
    <text evidence="3">The sequence shown here is derived from an EMBL/GenBank/DDBJ whole genome shotgun (WGS) entry which is preliminary data.</text>
</comment>
<organism evidence="3 4">
    <name type="scientific">Streptomyces mutomycini</name>
    <dbReference type="NCBI Taxonomy" id="284036"/>
    <lineage>
        <taxon>Bacteria</taxon>
        <taxon>Bacillati</taxon>
        <taxon>Actinomycetota</taxon>
        <taxon>Actinomycetes</taxon>
        <taxon>Kitasatosporales</taxon>
        <taxon>Streptomycetaceae</taxon>
        <taxon>Streptomyces</taxon>
    </lineage>
</organism>
<gene>
    <name evidence="3" type="ORF">ACFPRK_26085</name>
</gene>
<reference evidence="4" key="1">
    <citation type="journal article" date="2019" name="Int. J. Syst. Evol. Microbiol.">
        <title>The Global Catalogue of Microorganisms (GCM) 10K type strain sequencing project: providing services to taxonomists for standard genome sequencing and annotation.</title>
        <authorList>
            <consortium name="The Broad Institute Genomics Platform"/>
            <consortium name="The Broad Institute Genome Sequencing Center for Infectious Disease"/>
            <person name="Wu L."/>
            <person name="Ma J."/>
        </authorList>
    </citation>
    <scope>NUCLEOTIDE SEQUENCE [LARGE SCALE GENOMIC DNA]</scope>
    <source>
        <strain evidence="4">CGMCC 4.1721</strain>
    </source>
</reference>
<evidence type="ECO:0000313" key="3">
    <source>
        <dbReference type="EMBL" id="MFC5174035.1"/>
    </source>
</evidence>
<keyword evidence="2" id="KW-0732">Signal</keyword>
<protein>
    <submittedName>
        <fullName evidence="3">Lipoprotein</fullName>
    </submittedName>
</protein>
<dbReference type="PROSITE" id="PS51257">
    <property type="entry name" value="PROKAR_LIPOPROTEIN"/>
    <property type="match status" value="1"/>
</dbReference>
<evidence type="ECO:0000256" key="2">
    <source>
        <dbReference type="SAM" id="SignalP"/>
    </source>
</evidence>
<dbReference type="RefSeq" id="WP_065847393.1">
    <property type="nucleotide sequence ID" value="NZ_JBHSKI010000013.1"/>
</dbReference>
<keyword evidence="3" id="KW-0449">Lipoprotein</keyword>
<proteinExistence type="predicted"/>
<accession>A0ABW0BA14</accession>
<evidence type="ECO:0000313" key="4">
    <source>
        <dbReference type="Proteomes" id="UP001596208"/>
    </source>
</evidence>
<sequence length="214" mass="21708">MMRYAIRTLVPAVLATAVLAGCSASSGGGTGPDSGKNGDSAPANASESAVAEKGGPLGGPGSACELPVTFDLAADWKPQAVEVDPGSEFAELAQQGSATMVCEIDAKPAGNLGYLRVWQGEGSGTTPRAALEDFVAGDANASKASYEETGGPVAAAEVTYTVEAELLDEPKTERAFAVTTPDGPVVVHLGGLDSQEHQEMLPAYELAKKTVKLG</sequence>
<feature type="region of interest" description="Disordered" evidence="1">
    <location>
        <begin position="25"/>
        <end position="58"/>
    </location>
</feature>
<dbReference type="InterPro" id="IPR044058">
    <property type="entry name" value="Lipoprotein_23"/>
</dbReference>
<name>A0ABW0BA14_9ACTN</name>
<feature type="chain" id="PRO_5046871508" evidence="2">
    <location>
        <begin position="21"/>
        <end position="214"/>
    </location>
</feature>
<dbReference type="EMBL" id="JBHSKI010000013">
    <property type="protein sequence ID" value="MFC5174035.1"/>
    <property type="molecule type" value="Genomic_DNA"/>
</dbReference>
<dbReference type="Pfam" id="PF18966">
    <property type="entry name" value="Lipoprotein_23"/>
    <property type="match status" value="1"/>
</dbReference>
<evidence type="ECO:0000256" key="1">
    <source>
        <dbReference type="SAM" id="MobiDB-lite"/>
    </source>
</evidence>
<feature type="signal peptide" evidence="2">
    <location>
        <begin position="1"/>
        <end position="20"/>
    </location>
</feature>
<keyword evidence="4" id="KW-1185">Reference proteome</keyword>
<dbReference type="Proteomes" id="UP001596208">
    <property type="component" value="Unassembled WGS sequence"/>
</dbReference>